<dbReference type="Proteomes" id="UP000220639">
    <property type="component" value="Unassembled WGS sequence"/>
</dbReference>
<evidence type="ECO:0000313" key="2">
    <source>
        <dbReference type="Proteomes" id="UP000220639"/>
    </source>
</evidence>
<protein>
    <submittedName>
        <fullName evidence="1">Uncharacterized protein</fullName>
    </submittedName>
</protein>
<sequence length="83" mass="9244">MASGSLSLSRGLCAESPCHFPAARIYRLAGGDIPGGGEWVIAHKKQRMMIACEFYVLRDDKFSHKKILCSLRLRKSGQICFDI</sequence>
<proteinExistence type="predicted"/>
<dbReference type="EMBL" id="FZTC01000015">
    <property type="protein sequence ID" value="SNU34369.1"/>
    <property type="molecule type" value="Genomic_DNA"/>
</dbReference>
<organism evidence="1 2">
    <name type="scientific">Klebsiella grimontii</name>
    <dbReference type="NCBI Taxonomy" id="2058152"/>
    <lineage>
        <taxon>Bacteria</taxon>
        <taxon>Pseudomonadati</taxon>
        <taxon>Pseudomonadota</taxon>
        <taxon>Gammaproteobacteria</taxon>
        <taxon>Enterobacterales</taxon>
        <taxon>Enterobacteriaceae</taxon>
        <taxon>Klebsiella/Raoultella group</taxon>
        <taxon>Klebsiella</taxon>
    </lineage>
</organism>
<accession>A0A285B073</accession>
<gene>
    <name evidence="1" type="ORF">KOSB73_220488</name>
</gene>
<reference evidence="2" key="1">
    <citation type="submission" date="2017-08" db="EMBL/GenBank/DDBJ databases">
        <authorList>
            <person name="Brisse S."/>
        </authorList>
    </citation>
    <scope>NUCLEOTIDE SEQUENCE [LARGE SCALE GENOMIC DNA]</scope>
    <source>
        <strain evidence="2">06D021</strain>
    </source>
</reference>
<name>A0A285B073_9ENTR</name>
<dbReference type="AlphaFoldDB" id="A0A285B073"/>
<evidence type="ECO:0000313" key="1">
    <source>
        <dbReference type="EMBL" id="SNU34369.1"/>
    </source>
</evidence>